<feature type="region of interest" description="Disordered" evidence="1">
    <location>
        <begin position="1"/>
        <end position="45"/>
    </location>
</feature>
<evidence type="ECO:0000313" key="5">
    <source>
        <dbReference type="Proteomes" id="UP000533017"/>
    </source>
</evidence>
<gene>
    <name evidence="2" type="ORF">FHR37_001802</name>
    <name evidence="3" type="ORF">SAMN05421678_10758</name>
</gene>
<dbReference type="OrthoDB" id="9851488at2"/>
<organism evidence="3 4">
    <name type="scientific">Actinopolymorpha cephalotaxi</name>
    <dbReference type="NCBI Taxonomy" id="504797"/>
    <lineage>
        <taxon>Bacteria</taxon>
        <taxon>Bacillati</taxon>
        <taxon>Actinomycetota</taxon>
        <taxon>Actinomycetes</taxon>
        <taxon>Propionibacteriales</taxon>
        <taxon>Actinopolymorphaceae</taxon>
        <taxon>Actinopolymorpha</taxon>
    </lineage>
</organism>
<accession>A0A1I2T5Z7</accession>
<dbReference type="STRING" id="504797.SAMN05421678_10758"/>
<dbReference type="Proteomes" id="UP000199052">
    <property type="component" value="Unassembled WGS sequence"/>
</dbReference>
<reference evidence="2 5" key="2">
    <citation type="submission" date="2020-07" db="EMBL/GenBank/DDBJ databases">
        <title>Sequencing the genomes of 1000 actinobacteria strains.</title>
        <authorList>
            <person name="Klenk H.-P."/>
        </authorList>
    </citation>
    <scope>NUCLEOTIDE SEQUENCE [LARGE SCALE GENOMIC DNA]</scope>
    <source>
        <strain evidence="2 5">DSM 45117</strain>
    </source>
</reference>
<feature type="region of interest" description="Disordered" evidence="1">
    <location>
        <begin position="66"/>
        <end position="105"/>
    </location>
</feature>
<feature type="compositionally biased region" description="Polar residues" evidence="1">
    <location>
        <begin position="73"/>
        <end position="83"/>
    </location>
</feature>
<reference evidence="3 4" key="1">
    <citation type="submission" date="2016-10" db="EMBL/GenBank/DDBJ databases">
        <authorList>
            <person name="de Groot N.N."/>
        </authorList>
    </citation>
    <scope>NUCLEOTIDE SEQUENCE [LARGE SCALE GENOMIC DNA]</scope>
    <source>
        <strain evidence="3 4">CPCC 202808</strain>
    </source>
</reference>
<dbReference type="AlphaFoldDB" id="A0A1I2T5Z7"/>
<sequence length="105" mass="11657">MRTEEEVSAELAEVRTRRQEFFPTQDEPLGKDSPEPTEFWPGAPGGEITDLLEREAKLVLERAEIRRAGSGSGEVSATTSSPADTDEEEAAARRILQRIEDARKT</sequence>
<evidence type="ECO:0000313" key="3">
    <source>
        <dbReference type="EMBL" id="SFG60454.1"/>
    </source>
</evidence>
<evidence type="ECO:0000313" key="2">
    <source>
        <dbReference type="EMBL" id="NYH82951.1"/>
    </source>
</evidence>
<evidence type="ECO:0000313" key="4">
    <source>
        <dbReference type="Proteomes" id="UP000199052"/>
    </source>
</evidence>
<dbReference type="EMBL" id="FOOI01000007">
    <property type="protein sequence ID" value="SFG60454.1"/>
    <property type="molecule type" value="Genomic_DNA"/>
</dbReference>
<dbReference type="Proteomes" id="UP000533017">
    <property type="component" value="Unassembled WGS sequence"/>
</dbReference>
<protein>
    <submittedName>
        <fullName evidence="3">Uncharacterized protein</fullName>
    </submittedName>
</protein>
<name>A0A1I2T5Z7_9ACTN</name>
<evidence type="ECO:0000256" key="1">
    <source>
        <dbReference type="SAM" id="MobiDB-lite"/>
    </source>
</evidence>
<keyword evidence="5" id="KW-1185">Reference proteome</keyword>
<dbReference type="RefSeq" id="WP_092883584.1">
    <property type="nucleotide sequence ID" value="NZ_FOOI01000007.1"/>
</dbReference>
<dbReference type="EMBL" id="JACBZA010000001">
    <property type="protein sequence ID" value="NYH82951.1"/>
    <property type="molecule type" value="Genomic_DNA"/>
</dbReference>
<proteinExistence type="predicted"/>